<feature type="compositionally biased region" description="Polar residues" evidence="1">
    <location>
        <begin position="18"/>
        <end position="33"/>
    </location>
</feature>
<sequence>MVKTGTCRRIATFGSRIPQFSSNPPQPARTQIPTPDREPINLRQIGERVRIGEKEGTLRYIGNVHFAKGVWCGIELSTAVGKNDGLVNGVRYFTCASQHGLMTPLAKVAFLETNSDHHPNRDNASGPYSILCIEPKPPESPKPQLQYQNEDRGPGKENQIKRKRVFDGNNKTRVTATFYLGQKTSSGDNLSNADITEKARVIDKTKSTEDLRRAVFKEKIVRENTSYSFSISNDNLTYQIGIKSSNVSHKTLNGTYCLGQRTNSEDVDITEGDRRKTRVIVRTKSTDDLRRAVFKEKLIHDNQLYDNLTYSIESKSSEISHNSIENLLESETNRTYSAEGLNILSQHNSTYTAFNSSLARRYTYVSTDQENSLIISKKRSNLTLADDTLTTEGNDSFASDKLSSYASINQSSENILNDSTVEVKRRRKSNPKCHLAGGSVSKPTSLPQLRGNYPLDGHSTPNKPKPIRGFSDRDDIFDRDDDGNKRDSLELEESLGILTPDQMVDFFQNSSECNPLLSSKLIKLEEKEADNQEIYKGAAEVLTALNIDTHADLKEQVQSPNLNNVTEYSFGILDVDQLQSSFAVLKSDTTMNLELPLDNSKNFTLTRCEQTPSPEELPLDTTPIVESEPKTEPTTSKSNTSNSFVTSITSITSLDNGYQGDGEMSRPASRGADNSPLTRRPYPRPQPRRPDPMTDSDFYTESDVDNHEDNQIKGDRRAQVIDGTLYGVDPQAAADIYVNNRENMDSSGIFTDIESGLRNEDEPENDQENDNENSNADRVDVSPSDSSRTISGNSQNNLQEILQKNVSSNEMNDSALDKTVKENTKKRMAPSPGVSSPSSLSSPRHHSIEESASKKYKMPKRDVASKVKAMMEPSQTPPSDKKTVKKPVNRWDAVMNKISKNEQNKTNLKEIKSKVFDNVNLKNSSSLSRLTETRKTNVRPVVNQNNKTRRIRTRTAHNSTSLKKVTGGNVESSIHSSLSDLSASVILPKKNQGKFHLISLVLLRNMEKLIILTPK</sequence>
<dbReference type="PROSITE" id="PS50245">
    <property type="entry name" value="CAP_GLY_2"/>
    <property type="match status" value="1"/>
</dbReference>
<dbReference type="EMBL" id="JAACXV010000129">
    <property type="protein sequence ID" value="KAF7283193.1"/>
    <property type="molecule type" value="Genomic_DNA"/>
</dbReference>
<reference evidence="3" key="1">
    <citation type="submission" date="2020-08" db="EMBL/GenBank/DDBJ databases">
        <title>Genome sequencing and assembly of the red palm weevil Rhynchophorus ferrugineus.</title>
        <authorList>
            <person name="Dias G.B."/>
            <person name="Bergman C.M."/>
            <person name="Manee M."/>
        </authorList>
    </citation>
    <scope>NUCLEOTIDE SEQUENCE</scope>
    <source>
        <strain evidence="3">AA-2017</strain>
        <tissue evidence="3">Whole larva</tissue>
    </source>
</reference>
<feature type="compositionally biased region" description="Basic and acidic residues" evidence="1">
    <location>
        <begin position="149"/>
        <end position="160"/>
    </location>
</feature>
<name>A0A834ISU3_RHYFE</name>
<gene>
    <name evidence="3" type="ORF">GWI33_001194</name>
</gene>
<feature type="compositionally biased region" description="Basic and acidic residues" evidence="1">
    <location>
        <begin position="704"/>
        <end position="716"/>
    </location>
</feature>
<keyword evidence="4" id="KW-1185">Reference proteome</keyword>
<evidence type="ECO:0000313" key="3">
    <source>
        <dbReference type="EMBL" id="KAF7283193.1"/>
    </source>
</evidence>
<dbReference type="SUPFAM" id="SSF74924">
    <property type="entry name" value="Cap-Gly domain"/>
    <property type="match status" value="1"/>
</dbReference>
<evidence type="ECO:0000313" key="4">
    <source>
        <dbReference type="Proteomes" id="UP000625711"/>
    </source>
</evidence>
<dbReference type="OrthoDB" id="10038993at2759"/>
<dbReference type="Pfam" id="PF01302">
    <property type="entry name" value="CAP_GLY"/>
    <property type="match status" value="1"/>
</dbReference>
<comment type="caution">
    <text evidence="3">The sequence shown here is derived from an EMBL/GenBank/DDBJ whole genome shotgun (WGS) entry which is preliminary data.</text>
</comment>
<dbReference type="Proteomes" id="UP000625711">
    <property type="component" value="Unassembled WGS sequence"/>
</dbReference>
<dbReference type="InterPro" id="IPR000938">
    <property type="entry name" value="CAP-Gly_domain"/>
</dbReference>
<dbReference type="SMART" id="SM01052">
    <property type="entry name" value="CAP_GLY"/>
    <property type="match status" value="1"/>
</dbReference>
<proteinExistence type="predicted"/>
<feature type="region of interest" description="Disordered" evidence="1">
    <location>
        <begin position="822"/>
        <end position="885"/>
    </location>
</feature>
<feature type="compositionally biased region" description="Acidic residues" evidence="1">
    <location>
        <begin position="761"/>
        <end position="771"/>
    </location>
</feature>
<feature type="region of interest" description="Disordered" evidence="1">
    <location>
        <begin position="419"/>
        <end position="485"/>
    </location>
</feature>
<feature type="compositionally biased region" description="Basic and acidic residues" evidence="1">
    <location>
        <begin position="846"/>
        <end position="865"/>
    </location>
</feature>
<dbReference type="PANTHER" id="PTHR18916">
    <property type="entry name" value="DYNACTIN 1-RELATED MICROTUBULE-BINDING"/>
    <property type="match status" value="1"/>
</dbReference>
<dbReference type="AlphaFoldDB" id="A0A834ISU3"/>
<feature type="domain" description="CAP-Gly" evidence="2">
    <location>
        <begin position="62"/>
        <end position="104"/>
    </location>
</feature>
<feature type="compositionally biased region" description="Basic and acidic residues" evidence="1">
    <location>
        <begin position="470"/>
        <end position="485"/>
    </location>
</feature>
<feature type="region of interest" description="Disordered" evidence="1">
    <location>
        <begin position="753"/>
        <end position="796"/>
    </location>
</feature>
<organism evidence="3 4">
    <name type="scientific">Rhynchophorus ferrugineus</name>
    <name type="common">Red palm weevil</name>
    <name type="synonym">Curculio ferrugineus</name>
    <dbReference type="NCBI Taxonomy" id="354439"/>
    <lineage>
        <taxon>Eukaryota</taxon>
        <taxon>Metazoa</taxon>
        <taxon>Ecdysozoa</taxon>
        <taxon>Arthropoda</taxon>
        <taxon>Hexapoda</taxon>
        <taxon>Insecta</taxon>
        <taxon>Pterygota</taxon>
        <taxon>Neoptera</taxon>
        <taxon>Endopterygota</taxon>
        <taxon>Coleoptera</taxon>
        <taxon>Polyphaga</taxon>
        <taxon>Cucujiformia</taxon>
        <taxon>Curculionidae</taxon>
        <taxon>Dryophthorinae</taxon>
        <taxon>Rhynchophorus</taxon>
    </lineage>
</organism>
<feature type="compositionally biased region" description="Low complexity" evidence="1">
    <location>
        <begin position="830"/>
        <end position="842"/>
    </location>
</feature>
<dbReference type="Gene3D" id="2.30.30.190">
    <property type="entry name" value="CAP Gly-rich-like domain"/>
    <property type="match status" value="1"/>
</dbReference>
<feature type="region of interest" description="Disordered" evidence="1">
    <location>
        <begin position="609"/>
        <end position="716"/>
    </location>
</feature>
<dbReference type="InterPro" id="IPR036859">
    <property type="entry name" value="CAP-Gly_dom_sf"/>
</dbReference>
<feature type="region of interest" description="Disordered" evidence="1">
    <location>
        <begin position="17"/>
        <end position="37"/>
    </location>
</feature>
<accession>A0A834ISU3</accession>
<evidence type="ECO:0000259" key="2">
    <source>
        <dbReference type="PROSITE" id="PS50245"/>
    </source>
</evidence>
<feature type="compositionally biased region" description="Polar residues" evidence="1">
    <location>
        <begin position="632"/>
        <end position="656"/>
    </location>
</feature>
<evidence type="ECO:0000256" key="1">
    <source>
        <dbReference type="SAM" id="MobiDB-lite"/>
    </source>
</evidence>
<protein>
    <recommendedName>
        <fullName evidence="2">CAP-Gly domain-containing protein</fullName>
    </recommendedName>
</protein>
<feature type="region of interest" description="Disordered" evidence="1">
    <location>
        <begin position="117"/>
        <end position="161"/>
    </location>
</feature>